<feature type="transmembrane region" description="Helical" evidence="2">
    <location>
        <begin position="370"/>
        <end position="392"/>
    </location>
</feature>
<evidence type="ECO:0000256" key="1">
    <source>
        <dbReference type="SAM" id="MobiDB-lite"/>
    </source>
</evidence>
<sequence length="473" mass="51349">MLGTVAAYLRRDAGGEGTPAADRWNPVLDRMTQPSPLTTVLATPLALFLARTIYNPRPDEAGPYLPDPADLCDTGRFPSETALRTHLLNAFIPAAFRPHSIHPAPWTSARAEHILRKVARHLERRRHGTVDIAWWELRYALPAPVLAAVIGSVVGLFTLVLSTAGRAAWLLGDYYFPFLGDCGVHCDNPVGKWLRGFGVFPNFLAVVLPIPLADHAYPPEDWWLLFLDWPTGVASASIYIALGFIVGGVARLGSRSVPARRLRWSFNLRTLALGLLCSLTTGVFVGLGYGRLAGLSWATIALSICTITTGLTALSADARTAASPITLLREDQRSFAQILLVPVIAGSLFLGPGIALGHTGTDEYLALSDHLVFLGSGFGFWVGCILGLALALNRTASGRFILIRLYLILFWRMPWNVLAFLDDAHRNRGVLRQVGSVYQFRHVDLQRHLATPDATPPASPAANAPPPSTNPPS</sequence>
<keyword evidence="2" id="KW-0812">Transmembrane</keyword>
<dbReference type="Proteomes" id="UP001142374">
    <property type="component" value="Unassembled WGS sequence"/>
</dbReference>
<evidence type="ECO:0000313" key="4">
    <source>
        <dbReference type="Proteomes" id="UP001142374"/>
    </source>
</evidence>
<dbReference type="EMBL" id="JANIID010000043">
    <property type="protein sequence ID" value="MCQ8774387.1"/>
    <property type="molecule type" value="Genomic_DNA"/>
</dbReference>
<feature type="transmembrane region" description="Helical" evidence="2">
    <location>
        <begin position="271"/>
        <end position="289"/>
    </location>
</feature>
<feature type="region of interest" description="Disordered" evidence="1">
    <location>
        <begin position="451"/>
        <end position="473"/>
    </location>
</feature>
<comment type="caution">
    <text evidence="3">The sequence shown here is derived from an EMBL/GenBank/DDBJ whole genome shotgun (WGS) entry which is preliminary data.</text>
</comment>
<feature type="transmembrane region" description="Helical" evidence="2">
    <location>
        <begin position="295"/>
        <end position="314"/>
    </location>
</feature>
<protein>
    <submittedName>
        <fullName evidence="3">Uncharacterized protein</fullName>
    </submittedName>
</protein>
<feature type="transmembrane region" description="Helical" evidence="2">
    <location>
        <begin position="145"/>
        <end position="169"/>
    </location>
</feature>
<feature type="transmembrane region" description="Helical" evidence="2">
    <location>
        <begin position="401"/>
        <end position="421"/>
    </location>
</feature>
<organism evidence="3 4">
    <name type="scientific">Streptomyces telluris</name>
    <dbReference type="NCBI Taxonomy" id="2720021"/>
    <lineage>
        <taxon>Bacteria</taxon>
        <taxon>Bacillati</taxon>
        <taxon>Actinomycetota</taxon>
        <taxon>Actinomycetes</taxon>
        <taxon>Kitasatosporales</taxon>
        <taxon>Streptomycetaceae</taxon>
        <taxon>Streptomyces</taxon>
    </lineage>
</organism>
<keyword evidence="2" id="KW-0472">Membrane</keyword>
<feature type="transmembrane region" description="Helical" evidence="2">
    <location>
        <begin position="229"/>
        <end position="250"/>
    </location>
</feature>
<dbReference type="AlphaFoldDB" id="A0A9X2RPX1"/>
<name>A0A9X2RPX1_9ACTN</name>
<evidence type="ECO:0000256" key="2">
    <source>
        <dbReference type="SAM" id="Phobius"/>
    </source>
</evidence>
<feature type="transmembrane region" description="Helical" evidence="2">
    <location>
        <begin position="335"/>
        <end position="358"/>
    </location>
</feature>
<keyword evidence="2" id="KW-1133">Transmembrane helix</keyword>
<accession>A0A9X2RPX1</accession>
<gene>
    <name evidence="3" type="ORF">NQU55_32185</name>
</gene>
<proteinExistence type="predicted"/>
<dbReference type="RefSeq" id="WP_256791636.1">
    <property type="nucleotide sequence ID" value="NZ_JANIID010000043.1"/>
</dbReference>
<reference evidence="3" key="1">
    <citation type="submission" date="2022-06" db="EMBL/GenBank/DDBJ databases">
        <title>WGS of actinobacteria.</title>
        <authorList>
            <person name="Thawai C."/>
        </authorList>
    </citation>
    <scope>NUCLEOTIDE SEQUENCE</scope>
    <source>
        <strain evidence="3">AA8</strain>
    </source>
</reference>
<feature type="compositionally biased region" description="Pro residues" evidence="1">
    <location>
        <begin position="454"/>
        <end position="473"/>
    </location>
</feature>
<keyword evidence="4" id="KW-1185">Reference proteome</keyword>
<evidence type="ECO:0000313" key="3">
    <source>
        <dbReference type="EMBL" id="MCQ8774387.1"/>
    </source>
</evidence>